<keyword evidence="7 10" id="KW-0030">Aminoacyl-tRNA synthetase</keyword>
<dbReference type="GO" id="GO:0006429">
    <property type="term" value="P:leucyl-tRNA aminoacylation"/>
    <property type="evidence" value="ECO:0007669"/>
    <property type="project" value="UniProtKB-UniRule"/>
</dbReference>
<dbReference type="InterPro" id="IPR002302">
    <property type="entry name" value="Leu-tRNA-ligase"/>
</dbReference>
<dbReference type="HAMAP" id="MF_00049_B">
    <property type="entry name" value="Leu_tRNA_synth_B"/>
    <property type="match status" value="1"/>
</dbReference>
<evidence type="ECO:0000256" key="10">
    <source>
        <dbReference type="RuleBase" id="RU363035"/>
    </source>
</evidence>
<dbReference type="EC" id="6.1.1.4" evidence="2 9"/>
<dbReference type="Gene3D" id="3.40.50.620">
    <property type="entry name" value="HUPs"/>
    <property type="match status" value="2"/>
</dbReference>
<dbReference type="Pfam" id="PF08264">
    <property type="entry name" value="Anticodon_1"/>
    <property type="match status" value="1"/>
</dbReference>
<feature type="domain" description="Methionyl/Valyl/Leucyl/Isoleucyl-tRNA synthetase anticodon-binding" evidence="13">
    <location>
        <begin position="725"/>
        <end position="842"/>
    </location>
</feature>
<dbReference type="Gene3D" id="3.30.2320.20">
    <property type="entry name" value="Class I aminoacyl-tRNA synthetases (RS)"/>
    <property type="match status" value="1"/>
</dbReference>
<evidence type="ECO:0000256" key="11">
    <source>
        <dbReference type="SAM" id="MobiDB-lite"/>
    </source>
</evidence>
<proteinExistence type="inferred from homology"/>
<dbReference type="GO" id="GO:0005737">
    <property type="term" value="C:cytoplasm"/>
    <property type="evidence" value="ECO:0007669"/>
    <property type="project" value="UniProtKB-UniRule"/>
</dbReference>
<dbReference type="InterPro" id="IPR015413">
    <property type="entry name" value="Methionyl/Leucyl_tRNA_Synth"/>
</dbReference>
<dbReference type="NCBIfam" id="TIGR00396">
    <property type="entry name" value="leuS_bact"/>
    <property type="match status" value="1"/>
</dbReference>
<dbReference type="GO" id="GO:0005524">
    <property type="term" value="F:ATP binding"/>
    <property type="evidence" value="ECO:0007669"/>
    <property type="project" value="UniProtKB-KW"/>
</dbReference>
<dbReference type="InterPro" id="IPR009008">
    <property type="entry name" value="Val/Leu/Ile-tRNA-synth_edit"/>
</dbReference>
<evidence type="ECO:0000256" key="4">
    <source>
        <dbReference type="ARBA" id="ARBA00022741"/>
    </source>
</evidence>
<dbReference type="SUPFAM" id="SSF47323">
    <property type="entry name" value="Anticodon-binding domain of a subclass of class I aminoacyl-tRNA synthetases"/>
    <property type="match status" value="1"/>
</dbReference>
<dbReference type="AlphaFoldDB" id="U1NCR2"/>
<dbReference type="GO" id="GO:0004823">
    <property type="term" value="F:leucine-tRNA ligase activity"/>
    <property type="evidence" value="ECO:0007669"/>
    <property type="project" value="UniProtKB-UniRule"/>
</dbReference>
<dbReference type="PRINTS" id="PR00985">
    <property type="entry name" value="TRNASYNTHLEU"/>
</dbReference>
<dbReference type="EMBL" id="KE356561">
    <property type="protein sequence ID" value="ERG94468.1"/>
    <property type="molecule type" value="Genomic_DNA"/>
</dbReference>
<protein>
    <recommendedName>
        <fullName evidence="2 9">Leucine--tRNA ligase</fullName>
        <ecNumber evidence="2 9">6.1.1.4</ecNumber>
    </recommendedName>
</protein>
<dbReference type="InterPro" id="IPR014729">
    <property type="entry name" value="Rossmann-like_a/b/a_fold"/>
</dbReference>
<evidence type="ECO:0000259" key="15">
    <source>
        <dbReference type="Pfam" id="PF13603"/>
    </source>
</evidence>
<dbReference type="HOGENOM" id="CLU_004427_0_0_2"/>
<dbReference type="Pfam" id="PF09334">
    <property type="entry name" value="tRNA-synt_1g"/>
    <property type="match status" value="1"/>
</dbReference>
<evidence type="ECO:0000256" key="3">
    <source>
        <dbReference type="ARBA" id="ARBA00022598"/>
    </source>
</evidence>
<keyword evidence="6 10" id="KW-0648">Protein biosynthesis</keyword>
<comment type="catalytic activity">
    <reaction evidence="8">
        <text>tRNA(Leu) + L-leucine + ATP = L-leucyl-tRNA(Leu) + AMP + diphosphate</text>
        <dbReference type="Rhea" id="RHEA:11688"/>
        <dbReference type="Rhea" id="RHEA-COMP:9613"/>
        <dbReference type="Rhea" id="RHEA-COMP:9622"/>
        <dbReference type="ChEBI" id="CHEBI:30616"/>
        <dbReference type="ChEBI" id="CHEBI:33019"/>
        <dbReference type="ChEBI" id="CHEBI:57427"/>
        <dbReference type="ChEBI" id="CHEBI:78442"/>
        <dbReference type="ChEBI" id="CHEBI:78494"/>
        <dbReference type="ChEBI" id="CHEBI:456215"/>
        <dbReference type="EC" id="6.1.1.4"/>
    </reaction>
</comment>
<feature type="domain" description="Aminoacyl-tRNA synthetase class Ia" evidence="12">
    <location>
        <begin position="468"/>
        <end position="665"/>
    </location>
</feature>
<evidence type="ECO:0000259" key="14">
    <source>
        <dbReference type="Pfam" id="PF09334"/>
    </source>
</evidence>
<reference evidence="16 17" key="1">
    <citation type="journal article" date="2013" name="PLoS ONE">
        <title>Assembly-driven community genomics of a hypersaline microbial ecosystem.</title>
        <authorList>
            <person name="Podell S."/>
            <person name="Ugalde J.A."/>
            <person name="Narasingarao P."/>
            <person name="Banfield J.F."/>
            <person name="Heidelberg K.B."/>
            <person name="Allen E.E."/>
        </authorList>
    </citation>
    <scope>NUCLEOTIDE SEQUENCE [LARGE SCALE GENOMIC DNA]</scope>
    <source>
        <strain evidence="17">J07HQW2</strain>
    </source>
</reference>
<dbReference type="InterPro" id="IPR025709">
    <property type="entry name" value="Leu_tRNA-synth_edit"/>
</dbReference>
<evidence type="ECO:0000256" key="5">
    <source>
        <dbReference type="ARBA" id="ARBA00022840"/>
    </source>
</evidence>
<gene>
    <name evidence="16" type="ORF">J07HQW2_00902</name>
</gene>
<evidence type="ECO:0000256" key="9">
    <source>
        <dbReference type="NCBIfam" id="TIGR00396"/>
    </source>
</evidence>
<evidence type="ECO:0000256" key="8">
    <source>
        <dbReference type="ARBA" id="ARBA00047469"/>
    </source>
</evidence>
<dbReference type="FunFam" id="1.10.730.10:FF:000002">
    <property type="entry name" value="Leucine--tRNA ligase"/>
    <property type="match status" value="1"/>
</dbReference>
<keyword evidence="4 10" id="KW-0547">Nucleotide-binding</keyword>
<dbReference type="PANTHER" id="PTHR43740">
    <property type="entry name" value="LEUCYL-TRNA SYNTHETASE"/>
    <property type="match status" value="1"/>
</dbReference>
<accession>U1NCR2</accession>
<dbReference type="InterPro" id="IPR009080">
    <property type="entry name" value="tRNAsynth_Ia_anticodon-bd"/>
</dbReference>
<dbReference type="Pfam" id="PF00133">
    <property type="entry name" value="tRNA-synt_1"/>
    <property type="match status" value="1"/>
</dbReference>
<dbReference type="Proteomes" id="UP000030710">
    <property type="component" value="Unassembled WGS sequence"/>
</dbReference>
<evidence type="ECO:0000259" key="13">
    <source>
        <dbReference type="Pfam" id="PF08264"/>
    </source>
</evidence>
<keyword evidence="5 10" id="KW-0067">ATP-binding</keyword>
<dbReference type="SUPFAM" id="SSF52374">
    <property type="entry name" value="Nucleotidylyl transferase"/>
    <property type="match status" value="1"/>
</dbReference>
<evidence type="ECO:0000256" key="2">
    <source>
        <dbReference type="ARBA" id="ARBA00013164"/>
    </source>
</evidence>
<dbReference type="STRING" id="1238425.J07HQW2_00902"/>
<dbReference type="GO" id="GO:0002161">
    <property type="term" value="F:aminoacyl-tRNA deacylase activity"/>
    <property type="evidence" value="ECO:0007669"/>
    <property type="project" value="InterPro"/>
</dbReference>
<dbReference type="Gene3D" id="1.10.730.10">
    <property type="entry name" value="Isoleucyl-tRNA Synthetase, Domain 1"/>
    <property type="match status" value="2"/>
</dbReference>
<dbReference type="InterPro" id="IPR002300">
    <property type="entry name" value="aa-tRNA-synth_Ia"/>
</dbReference>
<dbReference type="PROSITE" id="PS00178">
    <property type="entry name" value="AA_TRNA_LIGASE_I"/>
    <property type="match status" value="1"/>
</dbReference>
<dbReference type="CDD" id="cd00812">
    <property type="entry name" value="LeuRS_core"/>
    <property type="match status" value="1"/>
</dbReference>
<feature type="domain" description="Methionyl/Leucyl tRNA synthetase" evidence="14">
    <location>
        <begin position="95"/>
        <end position="234"/>
    </location>
</feature>
<dbReference type="InterPro" id="IPR013155">
    <property type="entry name" value="M/V/L/I-tRNA-synth_anticd-bd"/>
</dbReference>
<evidence type="ECO:0000313" key="17">
    <source>
        <dbReference type="Proteomes" id="UP000030710"/>
    </source>
</evidence>
<evidence type="ECO:0000256" key="7">
    <source>
        <dbReference type="ARBA" id="ARBA00023146"/>
    </source>
</evidence>
<dbReference type="InterPro" id="IPR001412">
    <property type="entry name" value="aa-tRNA-synth_I_CS"/>
</dbReference>
<feature type="region of interest" description="Disordered" evidence="11">
    <location>
        <begin position="408"/>
        <end position="427"/>
    </location>
</feature>
<evidence type="ECO:0000313" key="16">
    <source>
        <dbReference type="EMBL" id="ERG94468.1"/>
    </source>
</evidence>
<dbReference type="PANTHER" id="PTHR43740:SF2">
    <property type="entry name" value="LEUCINE--TRNA LIGASE, MITOCHONDRIAL"/>
    <property type="match status" value="1"/>
</dbReference>
<sequence>MNQHFTSFRYSRCPVVSDSYCLQISINNESYESRLLSLLRQVENMASLKDIQYQLMTKGNYDHAAVETHWQAAWDDADTYRTPDDPSDLTYVLGMYPYPSGKLHMGHVRNYTITDAYARYRRMRGDDVLHPMGWDAFGLPAENAAKERDTNPRDWTYDCIETMREQMDSMGFGYDWDREITTCDPEYYQWNQYFFREFYDAGIVERRDADVNWCPSCETVLADEQVEGEAELCWRCDTAVEQRELAQWFLKITEWADELIDDIDRLEGWPNNVKQMQRNWIGRQYGTLLPFEIDGYGTIEAFTTRADTIHGATFFAVATDHPIADDLRAEDPSIETFITDEADPDGDEPNGVATGLTATNPVTGDEIPVYIADFVLSDVGTGALMGVPAHDERDHAFATAMDIDITPVVAPDTTDDNTPSTPDISETAYTDDGVVINSGQYTGLDSETAREEITTDTTGAELDTQYRLRDWGISRQRYWGTPIPVVYCDECGPVLVPEENLPVELPSFINTTGNPLEAATDWKETTCPECDAAATRETDTMDTFVDSSWYFLRYISPDVETEPFDLERANQWMPVDQYVGGIEHAVMHLLYSRFFTKVLAENDCLEATEPFDNLLAQGMVQLNGEKMSKSKGNTVSPQRIVEEYGADTARLFMMQAAQPERDFDWSEEGVRSTNQLLTRLIELVDAIAETKPDRAVLARDDTSTQLSTLNTETAFADERTPIASYIDAEIDAAIAITTQEYDELSFSVALREARDLVQTLRQYRNYTTPHADTYRRGIETVIRLLAPVAPHLTEELYSALDHDEFITDASWPQTDVEYDVVTKRRALVEDTREDVRQIITVADIDDPEAITIVVSPAWKYTALTTAIESDAENLISELMQNPTMREQGDAAAEYGQQLQNEREALATTLPPEREYETLHAATWLIEREFEAPVTVVHAEDAPADVARQAEPGRPAIDIDE</sequence>
<dbReference type="eggNOG" id="arCOG00808">
    <property type="taxonomic scope" value="Archaea"/>
</dbReference>
<dbReference type="Pfam" id="PF13603">
    <property type="entry name" value="tRNA-synt_1_2"/>
    <property type="match status" value="1"/>
</dbReference>
<evidence type="ECO:0000259" key="12">
    <source>
        <dbReference type="Pfam" id="PF00133"/>
    </source>
</evidence>
<name>U1NCR2_9EURY</name>
<keyword evidence="3 10" id="KW-0436">Ligase</keyword>
<evidence type="ECO:0000256" key="6">
    <source>
        <dbReference type="ARBA" id="ARBA00022917"/>
    </source>
</evidence>
<dbReference type="CDD" id="cd07958">
    <property type="entry name" value="Anticodon_Ia_Leu_BEm"/>
    <property type="match status" value="1"/>
</dbReference>
<organism evidence="16 17">
    <name type="scientific">Haloquadratum walsbyi J07HQW2</name>
    <dbReference type="NCBI Taxonomy" id="1238425"/>
    <lineage>
        <taxon>Archaea</taxon>
        <taxon>Methanobacteriati</taxon>
        <taxon>Methanobacteriota</taxon>
        <taxon>Stenosarchaea group</taxon>
        <taxon>Halobacteria</taxon>
        <taxon>Halobacteriales</taxon>
        <taxon>Haloferacaceae</taxon>
        <taxon>Haloquadratum</taxon>
    </lineage>
</organism>
<feature type="domain" description="Leucyl-tRNA synthetase editing" evidence="15">
    <location>
        <begin position="278"/>
        <end position="455"/>
    </location>
</feature>
<evidence type="ECO:0000256" key="1">
    <source>
        <dbReference type="ARBA" id="ARBA00005594"/>
    </source>
</evidence>
<dbReference type="Gene3D" id="1.10.10.720">
    <property type="entry name" value="leucyl-tRNA synthetase"/>
    <property type="match status" value="1"/>
</dbReference>
<dbReference type="SUPFAM" id="SSF50677">
    <property type="entry name" value="ValRS/IleRS/LeuRS editing domain"/>
    <property type="match status" value="1"/>
</dbReference>
<comment type="similarity">
    <text evidence="1 10">Belongs to the class-I aminoacyl-tRNA synthetase family.</text>
</comment>